<dbReference type="GO" id="GO:1990904">
    <property type="term" value="C:ribonucleoprotein complex"/>
    <property type="evidence" value="ECO:0007669"/>
    <property type="project" value="UniProtKB-KW"/>
</dbReference>
<accession>A0AA89L1K7</accession>
<evidence type="ECO:0000259" key="5">
    <source>
        <dbReference type="PROSITE" id="PS50126"/>
    </source>
</evidence>
<dbReference type="PANTHER" id="PTHR10724:SF7">
    <property type="entry name" value="SMALL RIBOSOMAL SUBUNIT PROTEIN BS1C"/>
    <property type="match status" value="1"/>
</dbReference>
<proteinExistence type="inferred from homology"/>
<keyword evidence="3" id="KW-0687">Ribonucleoprotein</keyword>
<keyword evidence="2" id="KW-0689">Ribosomal protein</keyword>
<name>A0AA89L1K7_9LACO</name>
<dbReference type="GO" id="GO:0003735">
    <property type="term" value="F:structural constituent of ribosome"/>
    <property type="evidence" value="ECO:0007669"/>
    <property type="project" value="TreeGrafter"/>
</dbReference>
<dbReference type="InterPro" id="IPR003029">
    <property type="entry name" value="S1_domain"/>
</dbReference>
<dbReference type="NCBIfam" id="NF040579">
    <property type="entry name" value="S1_dom_CvfD"/>
    <property type="match status" value="1"/>
</dbReference>
<dbReference type="GO" id="GO:0003729">
    <property type="term" value="F:mRNA binding"/>
    <property type="evidence" value="ECO:0007669"/>
    <property type="project" value="TreeGrafter"/>
</dbReference>
<dbReference type="PANTHER" id="PTHR10724">
    <property type="entry name" value="30S RIBOSOMAL PROTEIN S1"/>
    <property type="match status" value="1"/>
</dbReference>
<evidence type="ECO:0000256" key="1">
    <source>
        <dbReference type="ARBA" id="ARBA00006767"/>
    </source>
</evidence>
<dbReference type="Gene3D" id="2.40.50.140">
    <property type="entry name" value="Nucleic acid-binding proteins"/>
    <property type="match status" value="1"/>
</dbReference>
<dbReference type="SUPFAM" id="SSF50249">
    <property type="entry name" value="Nucleic acid-binding proteins"/>
    <property type="match status" value="1"/>
</dbReference>
<dbReference type="InterPro" id="IPR050437">
    <property type="entry name" value="Ribos_protein_bS1-like"/>
</dbReference>
<feature type="domain" description="S1 motif" evidence="5">
    <location>
        <begin position="10"/>
        <end position="79"/>
    </location>
</feature>
<gene>
    <name evidence="6" type="ORF">FC90_GL000585</name>
</gene>
<dbReference type="GO" id="GO:0005840">
    <property type="term" value="C:ribosome"/>
    <property type="evidence" value="ECO:0007669"/>
    <property type="project" value="UniProtKB-KW"/>
</dbReference>
<evidence type="ECO:0000313" key="6">
    <source>
        <dbReference type="EMBL" id="KRM24444.1"/>
    </source>
</evidence>
<protein>
    <submittedName>
        <fullName evidence="6">General stress protein 13</fullName>
    </submittedName>
</protein>
<dbReference type="AlphaFoldDB" id="A0AA89L1K7"/>
<dbReference type="Proteomes" id="UP000050823">
    <property type="component" value="Unassembled WGS sequence"/>
</dbReference>
<comment type="function">
    <text evidence="4">Binds mRNA; thus facilitating recognition of the initiation point. It is needed to translate mRNA with a short Shine-Dalgarno (SD) purine-rich sequence.</text>
</comment>
<reference evidence="6 7" key="1">
    <citation type="journal article" date="2015" name="Genome Announc.">
        <title>Expanding the biotechnology potential of lactobacilli through comparative genomics of 213 strains and associated genera.</title>
        <authorList>
            <person name="Sun Z."/>
            <person name="Harris H.M."/>
            <person name="McCann A."/>
            <person name="Guo C."/>
            <person name="Argimon S."/>
            <person name="Zhang W."/>
            <person name="Yang X."/>
            <person name="Jeffery I.B."/>
            <person name="Cooney J.C."/>
            <person name="Kagawa T.F."/>
            <person name="Liu W."/>
            <person name="Song Y."/>
            <person name="Salvetti E."/>
            <person name="Wrobel A."/>
            <person name="Rasinkangas P."/>
            <person name="Parkhill J."/>
            <person name="Rea M.C."/>
            <person name="O'Sullivan O."/>
            <person name="Ritari J."/>
            <person name="Douillard F.P."/>
            <person name="Paul Ross R."/>
            <person name="Yang R."/>
            <person name="Briner A.E."/>
            <person name="Felis G.E."/>
            <person name="de Vos W.M."/>
            <person name="Barrangou R."/>
            <person name="Klaenhammer T.R."/>
            <person name="Caufield P.W."/>
            <person name="Cui Y."/>
            <person name="Zhang H."/>
            <person name="O'Toole P.W."/>
        </authorList>
    </citation>
    <scope>NUCLEOTIDE SEQUENCE [LARGE SCALE GENOMIC DNA]</scope>
    <source>
        <strain evidence="6 7">DSM 20719</strain>
    </source>
</reference>
<dbReference type="FunFam" id="2.40.50.140:FF:000103">
    <property type="entry name" value="protein RRP5 homolog"/>
    <property type="match status" value="1"/>
</dbReference>
<dbReference type="InterPro" id="IPR012340">
    <property type="entry name" value="NA-bd_OB-fold"/>
</dbReference>
<evidence type="ECO:0000256" key="3">
    <source>
        <dbReference type="ARBA" id="ARBA00023274"/>
    </source>
</evidence>
<dbReference type="PROSITE" id="PS50126">
    <property type="entry name" value="S1"/>
    <property type="match status" value="1"/>
</dbReference>
<comment type="caution">
    <text evidence="6">The sequence shown here is derived from an EMBL/GenBank/DDBJ whole genome shotgun (WGS) entry which is preliminary data.</text>
</comment>
<dbReference type="Pfam" id="PF00575">
    <property type="entry name" value="S1"/>
    <property type="match status" value="1"/>
</dbReference>
<evidence type="ECO:0000313" key="7">
    <source>
        <dbReference type="Proteomes" id="UP000050823"/>
    </source>
</evidence>
<evidence type="ECO:0000256" key="2">
    <source>
        <dbReference type="ARBA" id="ARBA00022980"/>
    </source>
</evidence>
<dbReference type="EMBL" id="AYZB01000002">
    <property type="protein sequence ID" value="KRM24444.1"/>
    <property type="molecule type" value="Genomic_DNA"/>
</dbReference>
<dbReference type="SMART" id="SM00316">
    <property type="entry name" value="S1"/>
    <property type="match status" value="1"/>
</dbReference>
<dbReference type="GO" id="GO:0006412">
    <property type="term" value="P:translation"/>
    <property type="evidence" value="ECO:0007669"/>
    <property type="project" value="TreeGrafter"/>
</dbReference>
<comment type="similarity">
    <text evidence="1">Belongs to the bacterial ribosomal protein bS1 family.</text>
</comment>
<sequence>MEENMGYRIGQKITGTVTGIQPYGVFVSLDATVQGLIHISECGHGFVKALDEQFTVGQVLEVLVLDIDEYTHKISLSLRALDRGQDLVPQRTKKHYWTNRRIHIGFAPIAQRLPQWTKEAIEDLNKGENA</sequence>
<evidence type="ECO:0000256" key="4">
    <source>
        <dbReference type="ARBA" id="ARBA00025604"/>
    </source>
</evidence>
<organism evidence="6 7">
    <name type="scientific">Latilactobacillus graminis DSM 20719</name>
    <dbReference type="NCBI Taxonomy" id="1423752"/>
    <lineage>
        <taxon>Bacteria</taxon>
        <taxon>Bacillati</taxon>
        <taxon>Bacillota</taxon>
        <taxon>Bacilli</taxon>
        <taxon>Lactobacillales</taxon>
        <taxon>Lactobacillaceae</taxon>
        <taxon>Latilactobacillus</taxon>
    </lineage>
</organism>